<dbReference type="GO" id="GO:0005576">
    <property type="term" value="C:extracellular region"/>
    <property type="evidence" value="ECO:0007669"/>
    <property type="project" value="UniProtKB-SubCell"/>
</dbReference>
<feature type="region of interest" description="Disordered" evidence="8">
    <location>
        <begin position="696"/>
        <end position="812"/>
    </location>
</feature>
<dbReference type="GeneID" id="100115714"/>
<dbReference type="PANTHER" id="PTHR11769:SF35">
    <property type="entry name" value="HYALURONIDASE"/>
    <property type="match status" value="1"/>
</dbReference>
<feature type="compositionally biased region" description="Low complexity" evidence="8">
    <location>
        <begin position="720"/>
        <end position="729"/>
    </location>
</feature>
<keyword evidence="3" id="KW-0964">Secreted</keyword>
<protein>
    <recommendedName>
        <fullName evidence="7">Hyaluronidase</fullName>
        <ecNumber evidence="7">3.2.1.35</ecNumber>
    </recommendedName>
</protein>
<dbReference type="RefSeq" id="XP_031787252.1">
    <property type="nucleotide sequence ID" value="XM_031931392.2"/>
</dbReference>
<dbReference type="GO" id="GO:0006952">
    <property type="term" value="P:defense response"/>
    <property type="evidence" value="ECO:0007669"/>
    <property type="project" value="InterPro"/>
</dbReference>
<feature type="compositionally biased region" description="Pro residues" evidence="8">
    <location>
        <begin position="899"/>
        <end position="909"/>
    </location>
</feature>
<dbReference type="GO" id="GO:0004415">
    <property type="term" value="F:hyalurononglucosaminidase activity"/>
    <property type="evidence" value="ECO:0007669"/>
    <property type="project" value="UniProtKB-UniRule"/>
</dbReference>
<dbReference type="InterPro" id="IPR013785">
    <property type="entry name" value="Aldolase_TIM"/>
</dbReference>
<dbReference type="KEGG" id="nvi:100115714"/>
<evidence type="ECO:0000256" key="7">
    <source>
        <dbReference type="RuleBase" id="RU610713"/>
    </source>
</evidence>
<dbReference type="EC" id="3.2.1.35" evidence="7"/>
<dbReference type="SUPFAM" id="SSF51445">
    <property type="entry name" value="(Trans)glycosidases"/>
    <property type="match status" value="1"/>
</dbReference>
<dbReference type="InterPro" id="IPR004133">
    <property type="entry name" value="DAN_dom"/>
</dbReference>
<evidence type="ECO:0000256" key="6">
    <source>
        <dbReference type="ARBA" id="ARBA00023180"/>
    </source>
</evidence>
<dbReference type="EnsemblMetazoa" id="XM_031931392">
    <property type="protein sequence ID" value="XP_031787252"/>
    <property type="gene ID" value="LOC100115714"/>
</dbReference>
<organism evidence="11 12">
    <name type="scientific">Nasonia vitripennis</name>
    <name type="common">Parasitic wasp</name>
    <dbReference type="NCBI Taxonomy" id="7425"/>
    <lineage>
        <taxon>Eukaryota</taxon>
        <taxon>Metazoa</taxon>
        <taxon>Ecdysozoa</taxon>
        <taxon>Arthropoda</taxon>
        <taxon>Hexapoda</taxon>
        <taxon>Insecta</taxon>
        <taxon>Pterygota</taxon>
        <taxon>Neoptera</taxon>
        <taxon>Endopterygota</taxon>
        <taxon>Hymenoptera</taxon>
        <taxon>Apocrita</taxon>
        <taxon>Proctotrupomorpha</taxon>
        <taxon>Chalcidoidea</taxon>
        <taxon>Pteromalidae</taxon>
        <taxon>Pteromalinae</taxon>
        <taxon>Nasonia</taxon>
    </lineage>
</organism>
<sequence length="990" mass="110142">MPSQPLPMCGRNWSLAIGLLCLLLADGTDSRLFGFGPAAPHGNASRNFQVYWNVPSFMCHKYGMNLEQVSKKFGILQNQKDEFRGDKIAILYDPGDFPALLKDGKTDDKILRRNGGVPQEGNLSLHLDYFHRHLIEQIPNASFSGIGVIDFESWRPIFRQNWASLQIYRDYSIDLERQRHPAWSQKALQLEASERFERAGKSFMQRTLELAQRLRPKASWGYYAYPYCFNMSPNQPGSQCSPKVVEENDAMSWLFGNQKILLPSLYLQHKLTPQQRVALARGRITEAVRLARKSPAKDVKVLAYYWFKFQDQHDSFVESRDLVNTFNEIAKRGADGIIIWGSSDDFNTKSKCLAFQTYLDKTLGPSVQRVRQQFSARDVSPEQLPARARARACPTSRCAMEPPSRRKKSKGSARTFEIYCNSNGALDHIPLSVSPAVPALRCVLSAQHGGASGARSENQLAESALLLVFQLFPARRVRRPLPVYGRGLHTQTHTDTHRHTQARARAQRSHLIGAIACRARRGRGKNRHAAHLYNGTRLESANMGLLGNFGTSLTLLLAHLSLLRAHREHKVHNIVLYPDKESWCKTTPIKQVVTWPQCSSQELDNNVCVGACFSYMVPHSEPSAPGDLIRPYCDSCQPLDSIWHTVTLDCKDKDDNPTTMQKKVQIITNCSCSSCMESSRIKPDFNSLLQSLELESSRLSGQQQQQQQQQQHHHHHHHQQPNQQPNQQQAPPTQRELQESEGPASPAPEPASAAAAAPARLAPVPPAAGEPSEAPPPDGSTGPAVSGLHETPDLLLDPNLRGSAAGRPALGPKANERLMQLFKQLKEPGLAGAAGLERLSKLKGLEKLEKLEKLATENPTAKEFLAKLSELLHKYSNQDELEPLDNDEDGSEDLLRLPSGPPPAGPAPALPELHKDEDDEEVPSLQDQQLRVAASLLHRTGPHHSLVLDSGVKEKIDVESHYLHPALAGQEISYNDNALLAADKAKKKGF</sequence>
<proteinExistence type="inferred from homology"/>
<evidence type="ECO:0000256" key="1">
    <source>
        <dbReference type="ARBA" id="ARBA00004613"/>
    </source>
</evidence>
<evidence type="ECO:0000256" key="9">
    <source>
        <dbReference type="SAM" id="SignalP"/>
    </source>
</evidence>
<keyword evidence="7" id="KW-0326">Glycosidase</keyword>
<dbReference type="PANTHER" id="PTHR11769">
    <property type="entry name" value="HYALURONIDASE"/>
    <property type="match status" value="1"/>
</dbReference>
<dbReference type="InterPro" id="IPR029034">
    <property type="entry name" value="Cystine-knot_cytokine"/>
</dbReference>
<dbReference type="AlphaFoldDB" id="A0A7M7TAJ6"/>
<dbReference type="InterPro" id="IPR017853">
    <property type="entry name" value="GH"/>
</dbReference>
<dbReference type="PRINTS" id="PR00846">
    <property type="entry name" value="GLHYDRLASE56"/>
</dbReference>
<dbReference type="InParanoid" id="A0A7M7TAJ6"/>
<keyword evidence="5" id="KW-1015">Disulfide bond</keyword>
<dbReference type="SMART" id="SM00041">
    <property type="entry name" value="CT"/>
    <property type="match status" value="1"/>
</dbReference>
<evidence type="ECO:0000256" key="3">
    <source>
        <dbReference type="ARBA" id="ARBA00022525"/>
    </source>
</evidence>
<keyword evidence="4 9" id="KW-0732">Signal</keyword>
<evidence type="ECO:0000256" key="4">
    <source>
        <dbReference type="ARBA" id="ARBA00022729"/>
    </source>
</evidence>
<dbReference type="SMR" id="A0A7M7TAJ6"/>
<keyword evidence="6" id="KW-0325">Glycoprotein</keyword>
<reference evidence="11" key="1">
    <citation type="submission" date="2021-01" db="UniProtKB">
        <authorList>
            <consortium name="EnsemblMetazoa"/>
        </authorList>
    </citation>
    <scope>IDENTIFICATION</scope>
</reference>
<keyword evidence="12" id="KW-1185">Reference proteome</keyword>
<dbReference type="Gene3D" id="3.20.20.70">
    <property type="entry name" value="Aldolase class I"/>
    <property type="match status" value="1"/>
</dbReference>
<evidence type="ECO:0000256" key="2">
    <source>
        <dbReference type="ARBA" id="ARBA00008871"/>
    </source>
</evidence>
<feature type="region of interest" description="Disordered" evidence="8">
    <location>
        <begin position="391"/>
        <end position="412"/>
    </location>
</feature>
<comment type="subcellular location">
    <subcellularLocation>
        <location evidence="1">Secreted</location>
    </subcellularLocation>
</comment>
<dbReference type="Gene3D" id="2.10.90.10">
    <property type="entry name" value="Cystine-knot cytokines"/>
    <property type="match status" value="1"/>
</dbReference>
<comment type="catalytic activity">
    <reaction evidence="7">
        <text>Random hydrolysis of (1-&gt;4)-linkages between N-acetyl-beta-D-glucosamine and D-glucuronate residues in hyaluronate.</text>
        <dbReference type="EC" id="3.2.1.35"/>
    </reaction>
</comment>
<feature type="compositionally biased region" description="Low complexity" evidence="8">
    <location>
        <begin position="696"/>
        <end position="710"/>
    </location>
</feature>
<feature type="compositionally biased region" description="Low complexity" evidence="8">
    <location>
        <begin position="750"/>
        <end position="762"/>
    </location>
</feature>
<dbReference type="Pfam" id="PF01630">
    <property type="entry name" value="Glyco_hydro_56"/>
    <property type="match status" value="1"/>
</dbReference>
<evidence type="ECO:0000256" key="5">
    <source>
        <dbReference type="ARBA" id="ARBA00023157"/>
    </source>
</evidence>
<dbReference type="InterPro" id="IPR018155">
    <property type="entry name" value="Hyaluronidase"/>
</dbReference>
<dbReference type="GO" id="GO:0030214">
    <property type="term" value="P:hyaluronan catabolic process"/>
    <property type="evidence" value="ECO:0007669"/>
    <property type="project" value="TreeGrafter"/>
</dbReference>
<dbReference type="Proteomes" id="UP000002358">
    <property type="component" value="Chromosome 5"/>
</dbReference>
<feature type="chain" id="PRO_5029474692" description="Hyaluronidase" evidence="9">
    <location>
        <begin position="31"/>
        <end position="990"/>
    </location>
</feature>
<dbReference type="InterPro" id="IPR001329">
    <property type="entry name" value="Venom_Hyaluronidase"/>
</dbReference>
<comment type="similarity">
    <text evidence="2 7">Belongs to the glycosyl hydrolase 56 family.</text>
</comment>
<feature type="compositionally biased region" description="Acidic residues" evidence="8">
    <location>
        <begin position="879"/>
        <end position="892"/>
    </location>
</feature>
<evidence type="ECO:0000313" key="12">
    <source>
        <dbReference type="Proteomes" id="UP000002358"/>
    </source>
</evidence>
<keyword evidence="7" id="KW-0378">Hydrolase</keyword>
<feature type="domain" description="CTCK" evidence="10">
    <location>
        <begin position="586"/>
        <end position="676"/>
    </location>
</feature>
<evidence type="ECO:0000313" key="11">
    <source>
        <dbReference type="EnsemblMetazoa" id="XP_031787252"/>
    </source>
</evidence>
<dbReference type="Pfam" id="PF03045">
    <property type="entry name" value="DAN"/>
    <property type="match status" value="1"/>
</dbReference>
<dbReference type="PRINTS" id="PR00847">
    <property type="entry name" value="HYALURONDASE"/>
</dbReference>
<feature type="region of interest" description="Disordered" evidence="8">
    <location>
        <begin position="877"/>
        <end position="927"/>
    </location>
</feature>
<feature type="signal peptide" evidence="9">
    <location>
        <begin position="1"/>
        <end position="30"/>
    </location>
</feature>
<feature type="compositionally biased region" description="Pro residues" evidence="8">
    <location>
        <begin position="763"/>
        <end position="778"/>
    </location>
</feature>
<accession>A0A7M7TAJ6</accession>
<evidence type="ECO:0000259" key="10">
    <source>
        <dbReference type="SMART" id="SM00041"/>
    </source>
</evidence>
<name>A0A7M7TAJ6_NASVI</name>
<evidence type="ECO:0000256" key="8">
    <source>
        <dbReference type="SAM" id="MobiDB-lite"/>
    </source>
</evidence>
<dbReference type="GO" id="GO:0005975">
    <property type="term" value="P:carbohydrate metabolic process"/>
    <property type="evidence" value="ECO:0007669"/>
    <property type="project" value="InterPro"/>
</dbReference>
<dbReference type="OrthoDB" id="5796153at2759"/>
<dbReference type="InterPro" id="IPR006207">
    <property type="entry name" value="Cys_knot_C"/>
</dbReference>